<dbReference type="Proteomes" id="UP001055879">
    <property type="component" value="Linkage Group LG15"/>
</dbReference>
<protein>
    <submittedName>
        <fullName evidence="1">Uncharacterized protein</fullName>
    </submittedName>
</protein>
<name>A0ACB8XS80_ARCLA</name>
<organism evidence="1 2">
    <name type="scientific">Arctium lappa</name>
    <name type="common">Greater burdock</name>
    <name type="synonym">Lappa major</name>
    <dbReference type="NCBI Taxonomy" id="4217"/>
    <lineage>
        <taxon>Eukaryota</taxon>
        <taxon>Viridiplantae</taxon>
        <taxon>Streptophyta</taxon>
        <taxon>Embryophyta</taxon>
        <taxon>Tracheophyta</taxon>
        <taxon>Spermatophyta</taxon>
        <taxon>Magnoliopsida</taxon>
        <taxon>eudicotyledons</taxon>
        <taxon>Gunneridae</taxon>
        <taxon>Pentapetalae</taxon>
        <taxon>asterids</taxon>
        <taxon>campanulids</taxon>
        <taxon>Asterales</taxon>
        <taxon>Asteraceae</taxon>
        <taxon>Carduoideae</taxon>
        <taxon>Cardueae</taxon>
        <taxon>Arctiinae</taxon>
        <taxon>Arctium</taxon>
    </lineage>
</organism>
<gene>
    <name evidence="1" type="ORF">L6452_39085</name>
</gene>
<accession>A0ACB8XS80</accession>
<keyword evidence="2" id="KW-1185">Reference proteome</keyword>
<proteinExistence type="predicted"/>
<evidence type="ECO:0000313" key="2">
    <source>
        <dbReference type="Proteomes" id="UP001055879"/>
    </source>
</evidence>
<sequence length="80" mass="8138">MPLPTTNKAIPPPHLLFSSIVTSPNHLIQEDGLVVCGGLEDGLGGDGGLSGGGGGRLIEASLEFGVEMEPKMVAIDEGLK</sequence>
<comment type="caution">
    <text evidence="1">The sequence shown here is derived from an EMBL/GenBank/DDBJ whole genome shotgun (WGS) entry which is preliminary data.</text>
</comment>
<reference evidence="1 2" key="2">
    <citation type="journal article" date="2022" name="Mol. Ecol. Resour.">
        <title>The genomes of chicory, endive, great burdock and yacon provide insights into Asteraceae paleo-polyploidization history and plant inulin production.</title>
        <authorList>
            <person name="Fan W."/>
            <person name="Wang S."/>
            <person name="Wang H."/>
            <person name="Wang A."/>
            <person name="Jiang F."/>
            <person name="Liu H."/>
            <person name="Zhao H."/>
            <person name="Xu D."/>
            <person name="Zhang Y."/>
        </authorList>
    </citation>
    <scope>NUCLEOTIDE SEQUENCE [LARGE SCALE GENOMIC DNA]</scope>
    <source>
        <strain evidence="2">cv. Niubang</strain>
    </source>
</reference>
<dbReference type="EMBL" id="CM042061">
    <property type="protein sequence ID" value="KAI3672980.1"/>
    <property type="molecule type" value="Genomic_DNA"/>
</dbReference>
<reference evidence="2" key="1">
    <citation type="journal article" date="2022" name="Mol. Ecol. Resour.">
        <title>The genomes of chicory, endive, great burdock and yacon provide insights into Asteraceae palaeo-polyploidization history and plant inulin production.</title>
        <authorList>
            <person name="Fan W."/>
            <person name="Wang S."/>
            <person name="Wang H."/>
            <person name="Wang A."/>
            <person name="Jiang F."/>
            <person name="Liu H."/>
            <person name="Zhao H."/>
            <person name="Xu D."/>
            <person name="Zhang Y."/>
        </authorList>
    </citation>
    <scope>NUCLEOTIDE SEQUENCE [LARGE SCALE GENOMIC DNA]</scope>
    <source>
        <strain evidence="2">cv. Niubang</strain>
    </source>
</reference>
<evidence type="ECO:0000313" key="1">
    <source>
        <dbReference type="EMBL" id="KAI3672980.1"/>
    </source>
</evidence>